<protein>
    <recommendedName>
        <fullName evidence="2">J domain-containing protein</fullName>
    </recommendedName>
</protein>
<evidence type="ECO:0000313" key="5">
    <source>
        <dbReference type="Proteomes" id="UP000626109"/>
    </source>
</evidence>
<name>A0A813IPW9_POLGL</name>
<evidence type="ECO:0000313" key="4">
    <source>
        <dbReference type="EMBL" id="CAE8654153.1"/>
    </source>
</evidence>
<dbReference type="Proteomes" id="UP000626109">
    <property type="component" value="Unassembled WGS sequence"/>
</dbReference>
<dbReference type="PROSITE" id="PS50076">
    <property type="entry name" value="DNAJ_2"/>
    <property type="match status" value="1"/>
</dbReference>
<dbReference type="PANTHER" id="PTHR44733">
    <property type="entry name" value="DNAJ HOMOLOG SUBFAMILY C MEMBER 22"/>
    <property type="match status" value="1"/>
</dbReference>
<dbReference type="EMBL" id="CAJNNV010024235">
    <property type="protein sequence ID" value="CAE8609065.1"/>
    <property type="molecule type" value="Genomic_DNA"/>
</dbReference>
<feature type="transmembrane region" description="Helical" evidence="1">
    <location>
        <begin position="147"/>
        <end position="173"/>
    </location>
</feature>
<feature type="transmembrane region" description="Helical" evidence="1">
    <location>
        <begin position="78"/>
        <end position="95"/>
    </location>
</feature>
<dbReference type="InterPro" id="IPR001623">
    <property type="entry name" value="DnaJ_domain"/>
</dbReference>
<evidence type="ECO:0000313" key="6">
    <source>
        <dbReference type="Proteomes" id="UP000654075"/>
    </source>
</evidence>
<dbReference type="AlphaFoldDB" id="A0A813IPW9"/>
<comment type="caution">
    <text evidence="4">The sequence shown here is derived from an EMBL/GenBank/DDBJ whole genome shotgun (WGS) entry which is preliminary data.</text>
</comment>
<keyword evidence="6" id="KW-1185">Reference proteome</keyword>
<evidence type="ECO:0000256" key="1">
    <source>
        <dbReference type="SAM" id="Phobius"/>
    </source>
</evidence>
<keyword evidence="1" id="KW-0812">Transmembrane</keyword>
<organism evidence="4 5">
    <name type="scientific">Polarella glacialis</name>
    <name type="common">Dinoflagellate</name>
    <dbReference type="NCBI Taxonomy" id="89957"/>
    <lineage>
        <taxon>Eukaryota</taxon>
        <taxon>Sar</taxon>
        <taxon>Alveolata</taxon>
        <taxon>Dinophyceae</taxon>
        <taxon>Suessiales</taxon>
        <taxon>Suessiaceae</taxon>
        <taxon>Polarella</taxon>
    </lineage>
</organism>
<feature type="transmembrane region" description="Helical" evidence="1">
    <location>
        <begin position="101"/>
        <end position="126"/>
    </location>
</feature>
<dbReference type="CDD" id="cd06257">
    <property type="entry name" value="DnaJ"/>
    <property type="match status" value="1"/>
</dbReference>
<dbReference type="PRINTS" id="PR00625">
    <property type="entry name" value="JDOMAIN"/>
</dbReference>
<dbReference type="GO" id="GO:0016020">
    <property type="term" value="C:membrane"/>
    <property type="evidence" value="ECO:0007669"/>
    <property type="project" value="TreeGrafter"/>
</dbReference>
<gene>
    <name evidence="3" type="ORF">PGLA1383_LOCUS26892</name>
    <name evidence="4" type="ORF">PGLA2088_LOCUS10841</name>
</gene>
<dbReference type="PANTHER" id="PTHR44733:SF1">
    <property type="entry name" value="DNAJ HOMOLOG SUBFAMILY C MEMBER 22"/>
    <property type="match status" value="1"/>
</dbReference>
<reference evidence="4" key="1">
    <citation type="submission" date="2021-02" db="EMBL/GenBank/DDBJ databases">
        <authorList>
            <person name="Dougan E. K."/>
            <person name="Rhodes N."/>
            <person name="Thang M."/>
            <person name="Chan C."/>
        </authorList>
    </citation>
    <scope>NUCLEOTIDE SEQUENCE</scope>
</reference>
<dbReference type="SMART" id="SM00271">
    <property type="entry name" value="DnaJ"/>
    <property type="match status" value="1"/>
</dbReference>
<dbReference type="Proteomes" id="UP000654075">
    <property type="component" value="Unassembled WGS sequence"/>
</dbReference>
<dbReference type="EMBL" id="CAJNNW010012305">
    <property type="protein sequence ID" value="CAE8654153.1"/>
    <property type="molecule type" value="Genomic_DNA"/>
</dbReference>
<accession>A0A813IPW9</accession>
<keyword evidence="1" id="KW-0472">Membrane</keyword>
<feature type="domain" description="J" evidence="2">
    <location>
        <begin position="191"/>
        <end position="249"/>
    </location>
</feature>
<dbReference type="Pfam" id="PF00226">
    <property type="entry name" value="DnaJ"/>
    <property type="match status" value="1"/>
</dbReference>
<evidence type="ECO:0000313" key="3">
    <source>
        <dbReference type="EMBL" id="CAE8609065.1"/>
    </source>
</evidence>
<keyword evidence="1" id="KW-1133">Transmembrane helix</keyword>
<proteinExistence type="predicted"/>
<evidence type="ECO:0000259" key="2">
    <source>
        <dbReference type="PROSITE" id="PS50076"/>
    </source>
</evidence>
<dbReference type="InterPro" id="IPR036869">
    <property type="entry name" value="J_dom_sf"/>
</dbReference>
<dbReference type="SUPFAM" id="SSF46565">
    <property type="entry name" value="Chaperone J-domain"/>
    <property type="match status" value="1"/>
</dbReference>
<sequence length="288" mass="32532">MDGSGSEDDGLEFNFNSSEDIMSACVGIIHCIATVALCCMCRKLCRRFTGGKPAVAAEIELEVSPDCLQPRKRVLTSYLLWLGGISIVPAHHFYLERLVHGLIATWTLNFCGIGWVLDFFLMPFYVRGFNRRRAAPTAAYDGSRRQLLCRLPAFLLVVVSLLLYTVVYLPYWLHVLKVVDIDRIAAQTEVNPYDTLGIAGSASLHEAKSAYRTLSLKWHPDRNAGCGKSCDDKMSEITKAFNLVKMRRAPPPADRSWEGWLQDVGKDWFYLFEVFKESKPQDRPKSDL</sequence>
<dbReference type="OMA" id="FYVRGFN"/>
<dbReference type="OrthoDB" id="10250354at2759"/>
<feature type="transmembrane region" description="Helical" evidence="1">
    <location>
        <begin position="21"/>
        <end position="41"/>
    </location>
</feature>
<dbReference type="Gene3D" id="1.10.287.110">
    <property type="entry name" value="DnaJ domain"/>
    <property type="match status" value="1"/>
</dbReference>